<reference evidence="2" key="1">
    <citation type="journal article" date="2023" name="Mol. Phylogenet. Evol.">
        <title>Genome-scale phylogeny and comparative genomics of the fungal order Sordariales.</title>
        <authorList>
            <person name="Hensen N."/>
            <person name="Bonometti L."/>
            <person name="Westerberg I."/>
            <person name="Brannstrom I.O."/>
            <person name="Guillou S."/>
            <person name="Cros-Aarteil S."/>
            <person name="Calhoun S."/>
            <person name="Haridas S."/>
            <person name="Kuo A."/>
            <person name="Mondo S."/>
            <person name="Pangilinan J."/>
            <person name="Riley R."/>
            <person name="LaButti K."/>
            <person name="Andreopoulos B."/>
            <person name="Lipzen A."/>
            <person name="Chen C."/>
            <person name="Yan M."/>
            <person name="Daum C."/>
            <person name="Ng V."/>
            <person name="Clum A."/>
            <person name="Steindorff A."/>
            <person name="Ohm R.A."/>
            <person name="Martin F."/>
            <person name="Silar P."/>
            <person name="Natvig D.O."/>
            <person name="Lalanne C."/>
            <person name="Gautier V."/>
            <person name="Ament-Velasquez S.L."/>
            <person name="Kruys A."/>
            <person name="Hutchinson M.I."/>
            <person name="Powell A.J."/>
            <person name="Barry K."/>
            <person name="Miller A.N."/>
            <person name="Grigoriev I.V."/>
            <person name="Debuchy R."/>
            <person name="Gladieux P."/>
            <person name="Hiltunen Thoren M."/>
            <person name="Johannesson H."/>
        </authorList>
    </citation>
    <scope>NUCLEOTIDE SEQUENCE</scope>
    <source>
        <strain evidence="2">CBS 560.94</strain>
    </source>
</reference>
<feature type="transmembrane region" description="Helical" evidence="1">
    <location>
        <begin position="49"/>
        <end position="67"/>
    </location>
</feature>
<keyword evidence="3" id="KW-1185">Reference proteome</keyword>
<evidence type="ECO:0000256" key="1">
    <source>
        <dbReference type="SAM" id="Phobius"/>
    </source>
</evidence>
<sequence>MNRGVWTRWLLGLGKPLKVSGDWSSWSRGGESRRTGGCLDGKFRRDFEIAFLSIGSFFVVDVLLAIVEDMLKGAIQVLSFTFAEILNRVVAGQSAVGTRFQRCADSGSNRRHHDA</sequence>
<dbReference type="AlphaFoldDB" id="A0AAE0J8A0"/>
<keyword evidence="1" id="KW-1133">Transmembrane helix</keyword>
<evidence type="ECO:0000313" key="2">
    <source>
        <dbReference type="EMBL" id="KAK3338858.1"/>
    </source>
</evidence>
<dbReference type="GeneID" id="87862874"/>
<reference evidence="2" key="2">
    <citation type="submission" date="2023-06" db="EMBL/GenBank/DDBJ databases">
        <authorList>
            <consortium name="Lawrence Berkeley National Laboratory"/>
            <person name="Haridas S."/>
            <person name="Hensen N."/>
            <person name="Bonometti L."/>
            <person name="Westerberg I."/>
            <person name="Brannstrom I.O."/>
            <person name="Guillou S."/>
            <person name="Cros-Aarteil S."/>
            <person name="Calhoun S."/>
            <person name="Kuo A."/>
            <person name="Mondo S."/>
            <person name="Pangilinan J."/>
            <person name="Riley R."/>
            <person name="Labutti K."/>
            <person name="Andreopoulos B."/>
            <person name="Lipzen A."/>
            <person name="Chen C."/>
            <person name="Yanf M."/>
            <person name="Daum C."/>
            <person name="Ng V."/>
            <person name="Clum A."/>
            <person name="Steindorff A."/>
            <person name="Ohm R."/>
            <person name="Martin F."/>
            <person name="Silar P."/>
            <person name="Natvig D."/>
            <person name="Lalanne C."/>
            <person name="Gautier V."/>
            <person name="Ament-Velasquez S.L."/>
            <person name="Kruys A."/>
            <person name="Hutchinson M.I."/>
            <person name="Powell A.J."/>
            <person name="Barry K."/>
            <person name="Miller A.N."/>
            <person name="Grigoriev I.V."/>
            <person name="Debuchy R."/>
            <person name="Gladieux P."/>
            <person name="Thoren M.H."/>
            <person name="Johannesson H."/>
        </authorList>
    </citation>
    <scope>NUCLEOTIDE SEQUENCE</scope>
    <source>
        <strain evidence="2">CBS 560.94</strain>
    </source>
</reference>
<organism evidence="2 3">
    <name type="scientific">Neurospora tetraspora</name>
    <dbReference type="NCBI Taxonomy" id="94610"/>
    <lineage>
        <taxon>Eukaryota</taxon>
        <taxon>Fungi</taxon>
        <taxon>Dikarya</taxon>
        <taxon>Ascomycota</taxon>
        <taxon>Pezizomycotina</taxon>
        <taxon>Sordariomycetes</taxon>
        <taxon>Sordariomycetidae</taxon>
        <taxon>Sordariales</taxon>
        <taxon>Sordariaceae</taxon>
        <taxon>Neurospora</taxon>
    </lineage>
</organism>
<accession>A0AAE0J8A0</accession>
<dbReference type="RefSeq" id="XP_062678218.1">
    <property type="nucleotide sequence ID" value="XM_062825720.1"/>
</dbReference>
<proteinExistence type="predicted"/>
<keyword evidence="1" id="KW-0812">Transmembrane</keyword>
<comment type="caution">
    <text evidence="2">The sequence shown here is derived from an EMBL/GenBank/DDBJ whole genome shotgun (WGS) entry which is preliminary data.</text>
</comment>
<dbReference type="EMBL" id="JAUEPP010000007">
    <property type="protein sequence ID" value="KAK3338858.1"/>
    <property type="molecule type" value="Genomic_DNA"/>
</dbReference>
<evidence type="ECO:0000313" key="3">
    <source>
        <dbReference type="Proteomes" id="UP001278500"/>
    </source>
</evidence>
<dbReference type="Proteomes" id="UP001278500">
    <property type="component" value="Unassembled WGS sequence"/>
</dbReference>
<protein>
    <submittedName>
        <fullName evidence="2">Uncharacterized protein</fullName>
    </submittedName>
</protein>
<name>A0AAE0J8A0_9PEZI</name>
<gene>
    <name evidence="2" type="ORF">B0H65DRAFT_445135</name>
</gene>
<keyword evidence="1" id="KW-0472">Membrane</keyword>